<keyword evidence="10" id="KW-0862">Zinc</keyword>
<accession>A0ABT5IIZ1</accession>
<keyword evidence="11" id="KW-0482">Metalloprotease</keyword>
<dbReference type="Pfam" id="PF11940">
    <property type="entry name" value="DUF3458"/>
    <property type="match status" value="1"/>
</dbReference>
<comment type="similarity">
    <text evidence="3">Belongs to the peptidase M1 family.</text>
</comment>
<comment type="cofactor">
    <cofactor evidence="2">
        <name>Zn(2+)</name>
        <dbReference type="ChEBI" id="CHEBI:29105"/>
    </cofactor>
</comment>
<evidence type="ECO:0000256" key="13">
    <source>
        <dbReference type="SAM" id="MobiDB-lite"/>
    </source>
</evidence>
<dbReference type="InterPro" id="IPR027268">
    <property type="entry name" value="Peptidase_M4/M1_CTD_sf"/>
</dbReference>
<comment type="caution">
    <text evidence="18">The sequence shown here is derived from an EMBL/GenBank/DDBJ whole genome shotgun (WGS) entry which is preliminary data.</text>
</comment>
<feature type="region of interest" description="Disordered" evidence="13">
    <location>
        <begin position="691"/>
        <end position="727"/>
    </location>
</feature>
<dbReference type="Proteomes" id="UP001216595">
    <property type="component" value="Unassembled WGS sequence"/>
</dbReference>
<evidence type="ECO:0000256" key="6">
    <source>
        <dbReference type="ARBA" id="ARBA00022438"/>
    </source>
</evidence>
<evidence type="ECO:0000256" key="2">
    <source>
        <dbReference type="ARBA" id="ARBA00001947"/>
    </source>
</evidence>
<dbReference type="Pfam" id="PF01433">
    <property type="entry name" value="Peptidase_M1"/>
    <property type="match status" value="1"/>
</dbReference>
<dbReference type="SUPFAM" id="SSF63737">
    <property type="entry name" value="Leukotriene A4 hydrolase N-terminal domain"/>
    <property type="match status" value="1"/>
</dbReference>
<feature type="domain" description="Aminopeptidase N-like N-terminal" evidence="17">
    <location>
        <begin position="96"/>
        <end position="189"/>
    </location>
</feature>
<evidence type="ECO:0000313" key="18">
    <source>
        <dbReference type="EMBL" id="MDC7695845.1"/>
    </source>
</evidence>
<dbReference type="EC" id="3.4.11.2" evidence="4 12"/>
<dbReference type="EMBL" id="JAQQKW010000012">
    <property type="protein sequence ID" value="MDC7695845.1"/>
    <property type="molecule type" value="Genomic_DNA"/>
</dbReference>
<keyword evidence="6 18" id="KW-0031">Aminopeptidase</keyword>
<evidence type="ECO:0000256" key="10">
    <source>
        <dbReference type="ARBA" id="ARBA00022833"/>
    </source>
</evidence>
<feature type="domain" description="Peptidase M1 alanyl aminopeptidase Ig-like fold" evidence="15">
    <location>
        <begin position="447"/>
        <end position="547"/>
    </location>
</feature>
<dbReference type="Gene3D" id="1.25.50.10">
    <property type="entry name" value="Peptidase M1, alanyl aminopeptidase, C-terminal domain"/>
    <property type="match status" value="1"/>
</dbReference>
<evidence type="ECO:0000256" key="4">
    <source>
        <dbReference type="ARBA" id="ARBA00012564"/>
    </source>
</evidence>
<dbReference type="PANTHER" id="PTHR46322">
    <property type="entry name" value="PUROMYCIN-SENSITIVE AMINOPEPTIDASE"/>
    <property type="match status" value="1"/>
</dbReference>
<dbReference type="Gene3D" id="2.60.40.1840">
    <property type="match status" value="1"/>
</dbReference>
<name>A0ABT5IIZ1_9CAUL</name>
<dbReference type="PANTHER" id="PTHR46322:SF1">
    <property type="entry name" value="PUROMYCIN-SENSITIVE AMINOPEPTIDASE"/>
    <property type="match status" value="1"/>
</dbReference>
<evidence type="ECO:0000256" key="8">
    <source>
        <dbReference type="ARBA" id="ARBA00022723"/>
    </source>
</evidence>
<evidence type="ECO:0000256" key="12">
    <source>
        <dbReference type="NCBIfam" id="TIGR02414"/>
    </source>
</evidence>
<dbReference type="Pfam" id="PF17432">
    <property type="entry name" value="DUF3458_C"/>
    <property type="match status" value="2"/>
</dbReference>
<feature type="domain" description="Peptidase M1 membrane alanine aminopeptidase" evidence="14">
    <location>
        <begin position="228"/>
        <end position="436"/>
    </location>
</feature>
<dbReference type="InterPro" id="IPR045357">
    <property type="entry name" value="Aminopeptidase_N-like_N"/>
</dbReference>
<dbReference type="InterPro" id="IPR037144">
    <property type="entry name" value="Peptidase_M1_pepN_C_sf"/>
</dbReference>
<evidence type="ECO:0000256" key="1">
    <source>
        <dbReference type="ARBA" id="ARBA00000098"/>
    </source>
</evidence>
<evidence type="ECO:0000313" key="19">
    <source>
        <dbReference type="Proteomes" id="UP001216595"/>
    </source>
</evidence>
<dbReference type="Gene3D" id="2.60.40.1730">
    <property type="entry name" value="tricorn interacting facor f3 domain"/>
    <property type="match status" value="1"/>
</dbReference>
<feature type="domain" description="Peptidase M1 alanyl aminopeptidase C-terminal" evidence="16">
    <location>
        <begin position="727"/>
        <end position="901"/>
    </location>
</feature>
<evidence type="ECO:0000259" key="17">
    <source>
        <dbReference type="Pfam" id="PF17900"/>
    </source>
</evidence>
<evidence type="ECO:0000259" key="16">
    <source>
        <dbReference type="Pfam" id="PF17432"/>
    </source>
</evidence>
<dbReference type="InterPro" id="IPR035414">
    <property type="entry name" value="Peptidase_M1_pepN_Ig-like"/>
</dbReference>
<reference evidence="18 19" key="1">
    <citation type="submission" date="2023-01" db="EMBL/GenBank/DDBJ databases">
        <title>Novel species of the genus Asticcacaulis isolated from rivers.</title>
        <authorList>
            <person name="Lu H."/>
        </authorList>
    </citation>
    <scope>NUCLEOTIDE SEQUENCE [LARGE SCALE GENOMIC DNA]</scope>
    <source>
        <strain evidence="18 19">DXS10W</strain>
    </source>
</reference>
<dbReference type="SUPFAM" id="SSF55486">
    <property type="entry name" value="Metalloproteases ('zincins'), catalytic domain"/>
    <property type="match status" value="1"/>
</dbReference>
<dbReference type="GO" id="GO:0016285">
    <property type="term" value="F:alanyl aminopeptidase activity"/>
    <property type="evidence" value="ECO:0007669"/>
    <property type="project" value="UniProtKB-EC"/>
</dbReference>
<feature type="domain" description="Peptidase M1 alanyl aminopeptidase C-terminal" evidence="16">
    <location>
        <begin position="558"/>
        <end position="695"/>
    </location>
</feature>
<keyword evidence="19" id="KW-1185">Reference proteome</keyword>
<proteinExistence type="inferred from homology"/>
<dbReference type="InterPro" id="IPR012779">
    <property type="entry name" value="Peptidase_M1_pepN"/>
</dbReference>
<dbReference type="InterPro" id="IPR014782">
    <property type="entry name" value="Peptidase_M1_dom"/>
</dbReference>
<evidence type="ECO:0000256" key="5">
    <source>
        <dbReference type="ARBA" id="ARBA00015611"/>
    </source>
</evidence>
<evidence type="ECO:0000259" key="15">
    <source>
        <dbReference type="Pfam" id="PF11940"/>
    </source>
</evidence>
<evidence type="ECO:0000256" key="11">
    <source>
        <dbReference type="ARBA" id="ARBA00023049"/>
    </source>
</evidence>
<dbReference type="InterPro" id="IPR001930">
    <property type="entry name" value="Peptidase_M1"/>
</dbReference>
<evidence type="ECO:0000259" key="14">
    <source>
        <dbReference type="Pfam" id="PF01433"/>
    </source>
</evidence>
<dbReference type="Gene3D" id="1.10.390.10">
    <property type="entry name" value="Neutral Protease Domain 2"/>
    <property type="match status" value="1"/>
</dbReference>
<dbReference type="PRINTS" id="PR00756">
    <property type="entry name" value="ALADIPTASE"/>
</dbReference>
<sequence>MYRTDIARPIRLTDYRAPDFVIPETRLAFDLHPTQTQVKATYRIERRGAADAPLVLLGERLILKTLRLDGVEVAPEAYALTPECLTLSGVPDRFTLEIDVEINPQDNKMLEGLYMSSGRYCTQCEAEGFRKIVYFPDRPDVLSKYTVRLRAPKAGFPRLLSNGNLIDSGEEGTFHYAVWEDPFPKPAYLFALVAGELDVLEDRFVTMSGRTVDLKIFVDPGMSARAAYAMDALKRSMRWDEETYGREYDLHLFMIVAVRDFNFGAMENKGLNIFNASLLLADAQTATDLDYERIESVVAHEYFHNWSGNRVTCRDWFQLCLKEGLTVFRDQSFSGDQRGHAVQRIKDVKMLRARQFPEDAGPLAHPVRPAAYLKIDNFYTATIYEKGAEIVGMLKTVVGAETYRRALDHYFETHDGTAATLEDFLSSFEAVTGQDFSPWLKWYVQAGTPVLSLSATYDGDTQRLTLTVSQMTPPTPAQAHKAPVPIPVRLGLLSGAGAPLSFRFAGETVPEALFVLTEARAQWVLEDVTEAPVISALRGFSAPVKLTLTEPEAHRFARFRGDPDPFNRWEAAQSLAKALILDPHGAAADYAEALRATLTDPTLDAAFKALMTGLPTEMDLAQSLTPVDPAFIHTRRKAFKAELAAALKTDAEALYAALPAETTFSPDAASAGRRALRNALLDLIVAAPDSDADRSEATSDQAGAQAVRRPEGEAPLERDAAKPLSAKQKIAKAHYHDARNMTDMMAGLSALSQIHGAAYQDALEDFYARFKSEPLVLDKWFAVQAACPHPETLSRVRRLITHPDFDRKVPNRWRAVAQAFAANNPAIFHDASGEGYAFIAEEILSVDRFNPMTAARLIEAFGGFKRYAEPHRGLMQAVLERILGTEGLSKNVAELAGKALAG</sequence>
<keyword evidence="7" id="KW-0645">Protease</keyword>
<evidence type="ECO:0000256" key="7">
    <source>
        <dbReference type="ARBA" id="ARBA00022670"/>
    </source>
</evidence>
<feature type="compositionally biased region" description="Basic and acidic residues" evidence="13">
    <location>
        <begin position="708"/>
        <end position="721"/>
    </location>
</feature>
<protein>
    <recommendedName>
        <fullName evidence="5 12">Aminopeptidase N</fullName>
        <ecNumber evidence="4 12">3.4.11.2</ecNumber>
    </recommendedName>
</protein>
<dbReference type="InterPro" id="IPR042097">
    <property type="entry name" value="Aminopeptidase_N-like_N_sf"/>
</dbReference>
<gene>
    <name evidence="18" type="primary">pepN</name>
    <name evidence="18" type="ORF">PQU94_16325</name>
</gene>
<keyword evidence="9 18" id="KW-0378">Hydrolase</keyword>
<evidence type="ECO:0000256" key="3">
    <source>
        <dbReference type="ARBA" id="ARBA00010136"/>
    </source>
</evidence>
<dbReference type="InterPro" id="IPR024601">
    <property type="entry name" value="Peptidase_M1_pepN_C"/>
</dbReference>
<dbReference type="CDD" id="cd09600">
    <property type="entry name" value="M1_APN"/>
    <property type="match status" value="1"/>
</dbReference>
<dbReference type="InterPro" id="IPR038438">
    <property type="entry name" value="PepN_Ig-like_sf"/>
</dbReference>
<dbReference type="Pfam" id="PF17900">
    <property type="entry name" value="Peptidase_M1_N"/>
    <property type="match status" value="1"/>
</dbReference>
<dbReference type="NCBIfam" id="TIGR02414">
    <property type="entry name" value="pepN_proteo"/>
    <property type="match status" value="1"/>
</dbReference>
<dbReference type="Gene3D" id="3.30.2010.30">
    <property type="match status" value="1"/>
</dbReference>
<evidence type="ECO:0000256" key="9">
    <source>
        <dbReference type="ARBA" id="ARBA00022801"/>
    </source>
</evidence>
<dbReference type="RefSeq" id="WP_272742497.1">
    <property type="nucleotide sequence ID" value="NZ_JAQQKW010000012.1"/>
</dbReference>
<organism evidence="18 19">
    <name type="scientific">Asticcacaulis currens</name>
    <dbReference type="NCBI Taxonomy" id="2984210"/>
    <lineage>
        <taxon>Bacteria</taxon>
        <taxon>Pseudomonadati</taxon>
        <taxon>Pseudomonadota</taxon>
        <taxon>Alphaproteobacteria</taxon>
        <taxon>Caulobacterales</taxon>
        <taxon>Caulobacteraceae</taxon>
        <taxon>Asticcacaulis</taxon>
    </lineage>
</organism>
<keyword evidence="8" id="KW-0479">Metal-binding</keyword>
<comment type="catalytic activity">
    <reaction evidence="1">
        <text>Release of an N-terminal amino acid, Xaa-|-Yaa- from a peptide, amide or arylamide. Xaa is preferably Ala, but may be most amino acids including Pro (slow action). When a terminal hydrophobic residue is followed by a prolyl residue, the two may be released as an intact Xaa-Pro dipeptide.</text>
        <dbReference type="EC" id="3.4.11.2"/>
    </reaction>
</comment>